<comment type="caution">
    <text evidence="3">The sequence shown here is derived from an EMBL/GenBank/DDBJ whole genome shotgun (WGS) entry which is preliminary data.</text>
</comment>
<dbReference type="Proteomes" id="UP000252174">
    <property type="component" value="Unassembled WGS sequence"/>
</dbReference>
<feature type="domain" description="HD-GYP" evidence="2">
    <location>
        <begin position="139"/>
        <end position="334"/>
    </location>
</feature>
<dbReference type="Pfam" id="PF11871">
    <property type="entry name" value="DUF3391"/>
    <property type="match status" value="1"/>
</dbReference>
<dbReference type="Pfam" id="PF13487">
    <property type="entry name" value="HD_5"/>
    <property type="match status" value="1"/>
</dbReference>
<keyword evidence="4" id="KW-1185">Reference proteome</keyword>
<dbReference type="CDD" id="cd00077">
    <property type="entry name" value="HDc"/>
    <property type="match status" value="1"/>
</dbReference>
<dbReference type="EMBL" id="QPJU01000004">
    <property type="protein sequence ID" value="RCX09812.1"/>
    <property type="molecule type" value="Genomic_DNA"/>
</dbReference>
<evidence type="ECO:0000313" key="3">
    <source>
        <dbReference type="EMBL" id="RCX09812.1"/>
    </source>
</evidence>
<dbReference type="GO" id="GO:0008081">
    <property type="term" value="F:phosphoric diester hydrolase activity"/>
    <property type="evidence" value="ECO:0007669"/>
    <property type="project" value="UniProtKB-ARBA"/>
</dbReference>
<feature type="region of interest" description="Disordered" evidence="1">
    <location>
        <begin position="58"/>
        <end position="78"/>
    </location>
</feature>
<proteinExistence type="predicted"/>
<evidence type="ECO:0000259" key="2">
    <source>
        <dbReference type="PROSITE" id="PS51832"/>
    </source>
</evidence>
<dbReference type="InterPro" id="IPR021812">
    <property type="entry name" value="DUF3391"/>
</dbReference>
<dbReference type="PANTHER" id="PTHR43155">
    <property type="entry name" value="CYCLIC DI-GMP PHOSPHODIESTERASE PA4108-RELATED"/>
    <property type="match status" value="1"/>
</dbReference>
<evidence type="ECO:0000256" key="1">
    <source>
        <dbReference type="SAM" id="MobiDB-lite"/>
    </source>
</evidence>
<protein>
    <submittedName>
        <fullName evidence="3">HD-GYP domain-containing protein (C-di-GMP phosphodiesterase class II)</fullName>
    </submittedName>
</protein>
<dbReference type="InterPro" id="IPR037522">
    <property type="entry name" value="HD_GYP_dom"/>
</dbReference>
<gene>
    <name evidence="3" type="ORF">DFR45_104181</name>
</gene>
<organism evidence="3 4">
    <name type="scientific">Extensimonas vulgaris</name>
    <dbReference type="NCBI Taxonomy" id="1031594"/>
    <lineage>
        <taxon>Bacteria</taxon>
        <taxon>Pseudomonadati</taxon>
        <taxon>Pseudomonadota</taxon>
        <taxon>Betaproteobacteria</taxon>
        <taxon>Burkholderiales</taxon>
        <taxon>Comamonadaceae</taxon>
        <taxon>Extensimonas</taxon>
    </lineage>
</organism>
<dbReference type="SUPFAM" id="SSF109604">
    <property type="entry name" value="HD-domain/PDEase-like"/>
    <property type="match status" value="1"/>
</dbReference>
<dbReference type="PROSITE" id="PS51832">
    <property type="entry name" value="HD_GYP"/>
    <property type="match status" value="1"/>
</dbReference>
<evidence type="ECO:0000313" key="4">
    <source>
        <dbReference type="Proteomes" id="UP000252174"/>
    </source>
</evidence>
<name>A0A369AKB2_9BURK</name>
<dbReference type="PANTHER" id="PTHR43155:SF2">
    <property type="entry name" value="CYCLIC DI-GMP PHOSPHODIESTERASE PA4108"/>
    <property type="match status" value="1"/>
</dbReference>
<dbReference type="InterPro" id="IPR003607">
    <property type="entry name" value="HD/PDEase_dom"/>
</dbReference>
<reference evidence="3 4" key="1">
    <citation type="submission" date="2018-07" db="EMBL/GenBank/DDBJ databases">
        <title>Genomic Encyclopedia of Type Strains, Phase IV (KMG-IV): sequencing the most valuable type-strain genomes for metagenomic binning, comparative biology and taxonomic classification.</title>
        <authorList>
            <person name="Goeker M."/>
        </authorList>
    </citation>
    <scope>NUCLEOTIDE SEQUENCE [LARGE SCALE GENOMIC DNA]</scope>
    <source>
        <strain evidence="3 4">DSM 100911</strain>
    </source>
</reference>
<dbReference type="Gene3D" id="1.10.3210.10">
    <property type="entry name" value="Hypothetical protein af1432"/>
    <property type="match status" value="1"/>
</dbReference>
<accession>A0A369AKB2</accession>
<sequence length="423" mass="46326">MFIQLEVGWMNHPFPVNSFRIASVQQIATLRDLGLTRVRVILDKCDADVRRALATSEQKEVPSTVTESGGPVAAQPASADASLPEAMRLALLAEQNRRLLECDRRFAQATREYVSIERTVRELPAHACAQAQKLVAECVCGLLAQDEVAIRLLSEGAGERAALHPVNVMVASLLLGKALGLQSTALQELGMAALLHDVGKITLPPKYRHPLPTMTPAERAQYEGHVRASVALARSMGLPDAAVIAIAQHHEMADGSGFPKRLSGSELGRVSQMLALVNHYDRLCNPVREADALTPHEALALIFARRKACFDEMVLAAFVRMMGVYPPGSVVQLANDRYALVVSVNSSRPLRPKVIVHDPQVPKEKALILDLEAEPELSIRRSLKPGQLPREALDYLSPRKKICYFFERAVSLEAVQGQEEATQ</sequence>
<dbReference type="AlphaFoldDB" id="A0A369AKB2"/>